<evidence type="ECO:0000313" key="3">
    <source>
        <dbReference type="Proteomes" id="UP000095287"/>
    </source>
</evidence>
<dbReference type="Proteomes" id="UP000095287">
    <property type="component" value="Unplaced"/>
</dbReference>
<evidence type="ECO:0000313" key="4">
    <source>
        <dbReference type="WBParaSite" id="L893_g25293.t1"/>
    </source>
</evidence>
<dbReference type="SUPFAM" id="SSF53474">
    <property type="entry name" value="alpha/beta-Hydrolases"/>
    <property type="match status" value="1"/>
</dbReference>
<dbReference type="PANTHER" id="PTHR45908">
    <property type="entry name" value="PROTEIN CBG11750-RELATED"/>
    <property type="match status" value="1"/>
</dbReference>
<evidence type="ECO:0000259" key="2">
    <source>
        <dbReference type="Pfam" id="PF01764"/>
    </source>
</evidence>
<dbReference type="AlphaFoldDB" id="A0A1I7ZDG5"/>
<organism evidence="3 4">
    <name type="scientific">Steinernema glaseri</name>
    <dbReference type="NCBI Taxonomy" id="37863"/>
    <lineage>
        <taxon>Eukaryota</taxon>
        <taxon>Metazoa</taxon>
        <taxon>Ecdysozoa</taxon>
        <taxon>Nematoda</taxon>
        <taxon>Chromadorea</taxon>
        <taxon>Rhabditida</taxon>
        <taxon>Tylenchina</taxon>
        <taxon>Panagrolaimomorpha</taxon>
        <taxon>Strongyloidoidea</taxon>
        <taxon>Steinernematidae</taxon>
        <taxon>Steinernema</taxon>
    </lineage>
</organism>
<dbReference type="Pfam" id="PF01764">
    <property type="entry name" value="Lipase_3"/>
    <property type="match status" value="1"/>
</dbReference>
<dbReference type="PANTHER" id="PTHR45908:SF23">
    <property type="entry name" value="FUNGAL LIPASE-LIKE DOMAIN-CONTAINING PROTEIN"/>
    <property type="match status" value="1"/>
</dbReference>
<proteinExistence type="predicted"/>
<dbReference type="InterPro" id="IPR002921">
    <property type="entry name" value="Fungal_lipase-type"/>
</dbReference>
<protein>
    <submittedName>
        <fullName evidence="4">Lipase_3 domain-containing protein</fullName>
    </submittedName>
</protein>
<sequence>MRQAVALIFVALVGSVVSLAIRRPRLDVSQYDDDFARYKMFSFAAAAYADKPSLCLNSAYPNEGNNSISRVIEVVCDKTKTDSCRGFTAISHSDKAIIISFRGTDAFLQYIQEAVDTIAPAESFIAGGYVSSYFYNAFLAVWNGGLKDDFLTLRNQNPDYEVWVTGHSLGGAMASLCASSLVHVGFAIPEKVKLVTFGQPRVGDKIYAAVHDALVPYSFRVVHNRDLVPHFPPENLPAHYLLDGYFHHKAEVFYENAMKVGDSYTVCNSHDESSKCSDGLLFTLSLLDHFRYFETQETVQDYGEDGCPRGTVGT</sequence>
<name>A0A1I7ZDG5_9BILA</name>
<feature type="domain" description="Fungal lipase-type" evidence="2">
    <location>
        <begin position="98"/>
        <end position="235"/>
    </location>
</feature>
<keyword evidence="1" id="KW-0732">Signal</keyword>
<evidence type="ECO:0000256" key="1">
    <source>
        <dbReference type="SAM" id="SignalP"/>
    </source>
</evidence>
<dbReference type="CDD" id="cd00519">
    <property type="entry name" value="Lipase_3"/>
    <property type="match status" value="1"/>
</dbReference>
<accession>A0A1I7ZDG5</accession>
<dbReference type="InterPro" id="IPR029058">
    <property type="entry name" value="AB_hydrolase_fold"/>
</dbReference>
<reference evidence="4" key="1">
    <citation type="submission" date="2016-11" db="UniProtKB">
        <authorList>
            <consortium name="WormBaseParasite"/>
        </authorList>
    </citation>
    <scope>IDENTIFICATION</scope>
</reference>
<feature type="chain" id="PRO_5009313313" evidence="1">
    <location>
        <begin position="19"/>
        <end position="314"/>
    </location>
</feature>
<feature type="signal peptide" evidence="1">
    <location>
        <begin position="1"/>
        <end position="18"/>
    </location>
</feature>
<dbReference type="GO" id="GO:0006629">
    <property type="term" value="P:lipid metabolic process"/>
    <property type="evidence" value="ECO:0007669"/>
    <property type="project" value="InterPro"/>
</dbReference>
<dbReference type="Gene3D" id="3.40.50.1820">
    <property type="entry name" value="alpha/beta hydrolase"/>
    <property type="match status" value="1"/>
</dbReference>
<dbReference type="WBParaSite" id="L893_g25293.t1">
    <property type="protein sequence ID" value="L893_g25293.t1"/>
    <property type="gene ID" value="L893_g25293"/>
</dbReference>
<keyword evidence="3" id="KW-1185">Reference proteome</keyword>